<evidence type="ECO:0000256" key="3">
    <source>
        <dbReference type="ARBA" id="ARBA00022475"/>
    </source>
</evidence>
<accession>A0A8G2BYC5</accession>
<dbReference type="AlphaFoldDB" id="A0A8G2BYC5"/>
<gene>
    <name evidence="8" type="ORF">SAMN05444001_11846</name>
</gene>
<comment type="subcellular location">
    <subcellularLocation>
        <location evidence="1">Cell membrane</location>
        <topology evidence="1">Multi-pass membrane protein</topology>
    </subcellularLocation>
</comment>
<keyword evidence="4 7" id="KW-0812">Transmembrane</keyword>
<evidence type="ECO:0000256" key="7">
    <source>
        <dbReference type="SAM" id="Phobius"/>
    </source>
</evidence>
<comment type="similarity">
    <text evidence="2">Belongs to the UPF0410 family.</text>
</comment>
<keyword evidence="5 7" id="KW-1133">Transmembrane helix</keyword>
<evidence type="ECO:0000256" key="4">
    <source>
        <dbReference type="ARBA" id="ARBA00022692"/>
    </source>
</evidence>
<keyword evidence="6 7" id="KW-0472">Membrane</keyword>
<evidence type="ECO:0000256" key="1">
    <source>
        <dbReference type="ARBA" id="ARBA00004651"/>
    </source>
</evidence>
<dbReference type="RefSeq" id="WP_103984104.1">
    <property type="nucleotide sequence ID" value="NZ_FNVS01000018.1"/>
</dbReference>
<feature type="transmembrane region" description="Helical" evidence="7">
    <location>
        <begin position="6"/>
        <end position="30"/>
    </location>
</feature>
<comment type="caution">
    <text evidence="8">The sequence shown here is derived from an EMBL/GenBank/DDBJ whole genome shotgun (WGS) entry which is preliminary data.</text>
</comment>
<protein>
    <submittedName>
        <fullName evidence="8">Transglycosylase associated protein</fullName>
    </submittedName>
</protein>
<dbReference type="GO" id="GO:0005886">
    <property type="term" value="C:plasma membrane"/>
    <property type="evidence" value="ECO:0007669"/>
    <property type="project" value="UniProtKB-SubCell"/>
</dbReference>
<keyword evidence="3" id="KW-1003">Cell membrane</keyword>
<dbReference type="InterPro" id="IPR007341">
    <property type="entry name" value="Transgly_assoc"/>
</dbReference>
<dbReference type="Pfam" id="PF04226">
    <property type="entry name" value="Transgly_assoc"/>
    <property type="match status" value="1"/>
</dbReference>
<dbReference type="Proteomes" id="UP000236725">
    <property type="component" value="Unassembled WGS sequence"/>
</dbReference>
<sequence>MFGISAIGLIGSLITATIGAVIVLWLVSVFSRPRGD</sequence>
<evidence type="ECO:0000313" key="8">
    <source>
        <dbReference type="EMBL" id="SEG17801.1"/>
    </source>
</evidence>
<evidence type="ECO:0000256" key="2">
    <source>
        <dbReference type="ARBA" id="ARBA00011006"/>
    </source>
</evidence>
<evidence type="ECO:0000313" key="9">
    <source>
        <dbReference type="Proteomes" id="UP000236725"/>
    </source>
</evidence>
<dbReference type="EMBL" id="FNVS01000018">
    <property type="protein sequence ID" value="SEG17801.1"/>
    <property type="molecule type" value="Genomic_DNA"/>
</dbReference>
<name>A0A8G2BYC5_9BACT</name>
<organism evidence="8 9">
    <name type="scientific">Parabacteroides chinchillae</name>
    <dbReference type="NCBI Taxonomy" id="871327"/>
    <lineage>
        <taxon>Bacteria</taxon>
        <taxon>Pseudomonadati</taxon>
        <taxon>Bacteroidota</taxon>
        <taxon>Bacteroidia</taxon>
        <taxon>Bacteroidales</taxon>
        <taxon>Tannerellaceae</taxon>
        <taxon>Parabacteroides</taxon>
    </lineage>
</organism>
<evidence type="ECO:0000256" key="5">
    <source>
        <dbReference type="ARBA" id="ARBA00022989"/>
    </source>
</evidence>
<evidence type="ECO:0000256" key="6">
    <source>
        <dbReference type="ARBA" id="ARBA00023136"/>
    </source>
</evidence>
<keyword evidence="9" id="KW-1185">Reference proteome</keyword>
<reference evidence="8 9" key="1">
    <citation type="submission" date="2016-10" db="EMBL/GenBank/DDBJ databases">
        <authorList>
            <person name="Varghese N."/>
            <person name="Submissions S."/>
        </authorList>
    </citation>
    <scope>NUCLEOTIDE SEQUENCE [LARGE SCALE GENOMIC DNA]</scope>
    <source>
        <strain evidence="8 9">DSM 29073</strain>
    </source>
</reference>
<proteinExistence type="inferred from homology"/>